<feature type="transmembrane region" description="Helical" evidence="2">
    <location>
        <begin position="429"/>
        <end position="445"/>
    </location>
</feature>
<feature type="compositionally biased region" description="Low complexity" evidence="1">
    <location>
        <begin position="595"/>
        <end position="611"/>
    </location>
</feature>
<dbReference type="EMBL" id="BAABBU010000006">
    <property type="protein sequence ID" value="GAA4127265.1"/>
    <property type="molecule type" value="Genomic_DNA"/>
</dbReference>
<feature type="transmembrane region" description="Helical" evidence="2">
    <location>
        <begin position="482"/>
        <end position="503"/>
    </location>
</feature>
<keyword evidence="4" id="KW-1185">Reference proteome</keyword>
<dbReference type="Proteomes" id="UP001501845">
    <property type="component" value="Unassembled WGS sequence"/>
</dbReference>
<gene>
    <name evidence="3" type="ORF">GCM10022285_12560</name>
</gene>
<sequence>MSAVRSPVVVLDFRGGLDVPVDGADLRRRMAARLPDGARDGTGDLRFLVVDDPDGLTAHAEAYELVAGAPTLGAVNLLCLVAGDLERRSVSPPRPDTPDRPPSYPDPAYRDVPHEDSRTPEGGRRLRLASVLQSSGTGVLWAPDPRAGHDQGTGDPDAEREAALAALTDLLRVREIFDKVLAELHDAPVSVATLSLRVLEHDLTPHARDSAWAGALARFAGAETSLTAPLAAQELPRPLAELLGPGPERAVADLLRPGGPADAARTACERAVDALAAHRDELSQARALLTGRRTADEVPASTARAVDALGRYRDAVARVLRDSGAPGVPRGDALARLSDAGVALSAEMWEGRSRGGDPDEGLQRCTAQWLTSGLPLRTVAARLTALAERVAPTPSAARLRDVEQACPEESLARVSAAVPLYFARARARWLVPTALAAFVSALAPWPGTLLALLPALVFLLGGALAGAVRPGRAAGGRMHGAAAARAVALAAGAGAGFGLTLLVSVGRELVLVGVLAGVLGAVSCVGAWWRRGFADWWEATGVSGLGPSLARVDTALTDALHRQWWAAEERTRLADGARTLAAVLRGAAVEADAGHPLSGPASASGAGTAGTDGWSDPGWEEPSWPVVRRETTQGFAGEPSGPSAGVPAPYAPGTYASSAHGADAHAPQPTGSLPAGEYPTEQHPPSLSEPDPSWGDPDWPDDTPPETSAPTSAGGWGEPAATPGGRARAVAPVDPPWLHRGAGEGGPDLVPTLVADLADATVAGLRGHTDLSGAAGGAGSAGQAPATLETAVSRAIAAAGAGLRDNGVLPAPSYARPDRVRADAAALLGIGVQRVRDVLNTASEQGRPLLLCPPARLSLLSRDPAEARSVAFAPQAVRPSVETTPGGRGPDGVPAAMVWTAAGRFAGTLRLVPLRAGVVENVRVRTWAQDGPLTGPDHGTTGTVPDPGEEWAQR</sequence>
<feature type="region of interest" description="Disordered" evidence="1">
    <location>
        <begin position="929"/>
        <end position="954"/>
    </location>
</feature>
<feature type="region of interest" description="Disordered" evidence="1">
    <location>
        <begin position="138"/>
        <end position="157"/>
    </location>
</feature>
<evidence type="ECO:0000313" key="4">
    <source>
        <dbReference type="Proteomes" id="UP001501845"/>
    </source>
</evidence>
<feature type="transmembrane region" description="Helical" evidence="2">
    <location>
        <begin position="509"/>
        <end position="529"/>
    </location>
</feature>
<reference evidence="4" key="1">
    <citation type="journal article" date="2019" name="Int. J. Syst. Evol. Microbiol.">
        <title>The Global Catalogue of Microorganisms (GCM) 10K type strain sequencing project: providing services to taxonomists for standard genome sequencing and annotation.</title>
        <authorList>
            <consortium name="The Broad Institute Genomics Platform"/>
            <consortium name="The Broad Institute Genome Sequencing Center for Infectious Disease"/>
            <person name="Wu L."/>
            <person name="Ma J."/>
        </authorList>
    </citation>
    <scope>NUCLEOTIDE SEQUENCE [LARGE SCALE GENOMIC DNA]</scope>
    <source>
        <strain evidence="4">JCM 17589</strain>
    </source>
</reference>
<evidence type="ECO:0000256" key="2">
    <source>
        <dbReference type="SAM" id="Phobius"/>
    </source>
</evidence>
<feature type="region of interest" description="Disordered" evidence="1">
    <location>
        <begin position="595"/>
        <end position="744"/>
    </location>
</feature>
<evidence type="ECO:0000313" key="3">
    <source>
        <dbReference type="EMBL" id="GAA4127265.1"/>
    </source>
</evidence>
<feature type="compositionally biased region" description="Pro residues" evidence="1">
    <location>
        <begin position="92"/>
        <end position="105"/>
    </location>
</feature>
<organism evidence="3 4">
    <name type="scientific">Streptomyces tunisiensis</name>
    <dbReference type="NCBI Taxonomy" id="948699"/>
    <lineage>
        <taxon>Bacteria</taxon>
        <taxon>Bacillati</taxon>
        <taxon>Actinomycetota</taxon>
        <taxon>Actinomycetes</taxon>
        <taxon>Kitasatosporales</taxon>
        <taxon>Streptomycetaceae</taxon>
        <taxon>Streptomyces</taxon>
    </lineage>
</organism>
<evidence type="ECO:0008006" key="5">
    <source>
        <dbReference type="Google" id="ProtNLM"/>
    </source>
</evidence>
<keyword evidence="2" id="KW-1133">Transmembrane helix</keyword>
<protein>
    <recommendedName>
        <fullName evidence="5">Integral membrane protein</fullName>
    </recommendedName>
</protein>
<feature type="compositionally biased region" description="Low complexity" evidence="1">
    <location>
        <begin position="688"/>
        <end position="697"/>
    </location>
</feature>
<comment type="caution">
    <text evidence="3">The sequence shown here is derived from an EMBL/GenBank/DDBJ whole genome shotgun (WGS) entry which is preliminary data.</text>
</comment>
<name>A0ABP7XWV3_9ACTN</name>
<keyword evidence="2" id="KW-0472">Membrane</keyword>
<feature type="compositionally biased region" description="Basic and acidic residues" evidence="1">
    <location>
        <begin position="108"/>
        <end position="124"/>
    </location>
</feature>
<feature type="transmembrane region" description="Helical" evidence="2">
    <location>
        <begin position="451"/>
        <end position="470"/>
    </location>
</feature>
<proteinExistence type="predicted"/>
<feature type="region of interest" description="Disordered" evidence="1">
    <location>
        <begin position="87"/>
        <end position="124"/>
    </location>
</feature>
<dbReference type="RefSeq" id="WP_346155627.1">
    <property type="nucleotide sequence ID" value="NZ_BAABBU010000006.1"/>
</dbReference>
<accession>A0ABP7XWV3</accession>
<evidence type="ECO:0000256" key="1">
    <source>
        <dbReference type="SAM" id="MobiDB-lite"/>
    </source>
</evidence>
<keyword evidence="2" id="KW-0812">Transmembrane</keyword>